<dbReference type="Proteomes" id="UP000009169">
    <property type="component" value="Unassembled WGS sequence"/>
</dbReference>
<keyword evidence="1" id="KW-0812">Transmembrane</keyword>
<organism evidence="2 3">
    <name type="scientific">Trichophyton equinum (strain ATCC MYA-4606 / CBS 127.97)</name>
    <name type="common">Horse ringworm fungus</name>
    <dbReference type="NCBI Taxonomy" id="559882"/>
    <lineage>
        <taxon>Eukaryota</taxon>
        <taxon>Fungi</taxon>
        <taxon>Dikarya</taxon>
        <taxon>Ascomycota</taxon>
        <taxon>Pezizomycotina</taxon>
        <taxon>Eurotiomycetes</taxon>
        <taxon>Eurotiomycetidae</taxon>
        <taxon>Onygenales</taxon>
        <taxon>Arthrodermataceae</taxon>
        <taxon>Trichophyton</taxon>
    </lineage>
</organism>
<gene>
    <name evidence="2" type="ORF">TEQG_03411</name>
</gene>
<sequence length="103" mass="11761">MSSQYGLNPKRGELWEVEGSHDAAPTLWNSFNFNFNFNFNCNNDNNIVVIVIAIVITRTTTGTSLIISPTDWTNWLSIDLYPKPVMLAFLFLSYASRQRSTPR</sequence>
<name>F2PRM2_TRIEC</name>
<accession>F2PRM2</accession>
<evidence type="ECO:0000256" key="1">
    <source>
        <dbReference type="SAM" id="Phobius"/>
    </source>
</evidence>
<dbReference type="HOGENOM" id="CLU_2265596_0_0_1"/>
<dbReference type="VEuPathDB" id="FungiDB:TEQG_03411"/>
<protein>
    <submittedName>
        <fullName evidence="2">Uncharacterized protein</fullName>
    </submittedName>
</protein>
<dbReference type="AlphaFoldDB" id="F2PRM2"/>
<keyword evidence="1" id="KW-0472">Membrane</keyword>
<feature type="transmembrane region" description="Helical" evidence="1">
    <location>
        <begin position="47"/>
        <end position="68"/>
    </location>
</feature>
<evidence type="ECO:0000313" key="2">
    <source>
        <dbReference type="EMBL" id="EGE04540.1"/>
    </source>
</evidence>
<dbReference type="EMBL" id="DS995734">
    <property type="protein sequence ID" value="EGE04540.1"/>
    <property type="molecule type" value="Genomic_DNA"/>
</dbReference>
<keyword evidence="3" id="KW-1185">Reference proteome</keyword>
<proteinExistence type="predicted"/>
<feature type="transmembrane region" description="Helical" evidence="1">
    <location>
        <begin position="80"/>
        <end position="96"/>
    </location>
</feature>
<keyword evidence="1" id="KW-1133">Transmembrane helix</keyword>
<reference evidence="3" key="1">
    <citation type="journal article" date="2012" name="MBio">
        <title>Comparative genome analysis of Trichophyton rubrum and related dermatophytes reveals candidate genes involved in infection.</title>
        <authorList>
            <person name="Martinez D.A."/>
            <person name="Oliver B.G."/>
            <person name="Graeser Y."/>
            <person name="Goldberg J.M."/>
            <person name="Li W."/>
            <person name="Martinez-Rossi N.M."/>
            <person name="Monod M."/>
            <person name="Shelest E."/>
            <person name="Barton R.C."/>
            <person name="Birch E."/>
            <person name="Brakhage A.A."/>
            <person name="Chen Z."/>
            <person name="Gurr S.J."/>
            <person name="Heiman D."/>
            <person name="Heitman J."/>
            <person name="Kosti I."/>
            <person name="Rossi A."/>
            <person name="Saif S."/>
            <person name="Samalova M."/>
            <person name="Saunders C.W."/>
            <person name="Shea T."/>
            <person name="Summerbell R.C."/>
            <person name="Xu J."/>
            <person name="Young S."/>
            <person name="Zeng Q."/>
            <person name="Birren B.W."/>
            <person name="Cuomo C.A."/>
            <person name="White T.C."/>
        </authorList>
    </citation>
    <scope>NUCLEOTIDE SEQUENCE [LARGE SCALE GENOMIC DNA]</scope>
    <source>
        <strain evidence="3">ATCC MYA-4606 / CBS 127.97</strain>
    </source>
</reference>
<evidence type="ECO:0000313" key="3">
    <source>
        <dbReference type="Proteomes" id="UP000009169"/>
    </source>
</evidence>